<keyword evidence="1" id="KW-0479">Metal-binding</keyword>
<proteinExistence type="inferred from homology"/>
<dbReference type="InterPro" id="IPR044862">
    <property type="entry name" value="Pro_4_hyd_alph_FE2OG_OXY"/>
</dbReference>
<accession>A0ABS0PNY7</accession>
<evidence type="ECO:0000313" key="4">
    <source>
        <dbReference type="Proteomes" id="UP000807370"/>
    </source>
</evidence>
<comment type="similarity">
    <text evidence="1">Belongs to the iron/ascorbate-dependent oxidoreductase family.</text>
</comment>
<evidence type="ECO:0000256" key="1">
    <source>
        <dbReference type="RuleBase" id="RU003682"/>
    </source>
</evidence>
<name>A0ABS0PNY7_9BRAD</name>
<feature type="domain" description="Fe2OG dioxygenase" evidence="2">
    <location>
        <begin position="118"/>
        <end position="209"/>
    </location>
</feature>
<dbReference type="InterPro" id="IPR005123">
    <property type="entry name" value="Oxoglu/Fe-dep_dioxygenase_dom"/>
</dbReference>
<gene>
    <name evidence="3" type="ORF">HZZ13_14115</name>
</gene>
<keyword evidence="4" id="KW-1185">Reference proteome</keyword>
<dbReference type="EMBL" id="JACCHP010000008">
    <property type="protein sequence ID" value="MBH5398916.1"/>
    <property type="molecule type" value="Genomic_DNA"/>
</dbReference>
<organism evidence="3 4">
    <name type="scientific">Bradyrhizobium agreste</name>
    <dbReference type="NCBI Taxonomy" id="2751811"/>
    <lineage>
        <taxon>Bacteria</taxon>
        <taxon>Pseudomonadati</taxon>
        <taxon>Pseudomonadota</taxon>
        <taxon>Alphaproteobacteria</taxon>
        <taxon>Hyphomicrobiales</taxon>
        <taxon>Nitrobacteraceae</taxon>
        <taxon>Bradyrhizobium</taxon>
    </lineage>
</organism>
<evidence type="ECO:0000259" key="2">
    <source>
        <dbReference type="PROSITE" id="PS51471"/>
    </source>
</evidence>
<keyword evidence="1" id="KW-0560">Oxidoreductase</keyword>
<comment type="caution">
    <text evidence="3">The sequence shown here is derived from an EMBL/GenBank/DDBJ whole genome shotgun (WGS) entry which is preliminary data.</text>
</comment>
<reference evidence="3 4" key="1">
    <citation type="submission" date="2020-07" db="EMBL/GenBank/DDBJ databases">
        <title>Bradyrhizobium diversity isolated from nodules of indigenous legumes of Western Australia.</title>
        <authorList>
            <person name="Klepa M.S."/>
        </authorList>
    </citation>
    <scope>NUCLEOTIDE SEQUENCE [LARGE SCALE GENOMIC DNA]</scope>
    <source>
        <strain evidence="3 4">CNPSo 4010</strain>
    </source>
</reference>
<keyword evidence="1" id="KW-0408">Iron</keyword>
<evidence type="ECO:0000313" key="3">
    <source>
        <dbReference type="EMBL" id="MBH5398916.1"/>
    </source>
</evidence>
<dbReference type="Gene3D" id="2.60.120.620">
    <property type="entry name" value="q2cbj1_9rhob like domain"/>
    <property type="match status" value="1"/>
</dbReference>
<sequence>MTRAMNHKSRLLSEEALTKYRVELLVKGTVVIGPQILFTQDDLAKIDQLQAEIPEEEVRAGDAGDSHNVFVKRVRIDPPGRAPSDASGAAPGQLMELLERKDRSFALKKILGATSDCVIRRCQMHRMPPGSFVGIHLDAASDPDFEYSVIVQLARDFEGGEFVVYPSGYEQQVFRPPFGAVLVTTCKLRHEVKPVLTGERRSLVYFCSKRSGANRRIIESSTGASD</sequence>
<dbReference type="Proteomes" id="UP000807370">
    <property type="component" value="Unassembled WGS sequence"/>
</dbReference>
<dbReference type="Pfam" id="PF13640">
    <property type="entry name" value="2OG-FeII_Oxy_3"/>
    <property type="match status" value="1"/>
</dbReference>
<protein>
    <submittedName>
        <fullName evidence="3">2OG-Fe(II) oxygenase</fullName>
    </submittedName>
</protein>
<dbReference type="RefSeq" id="WP_197960188.1">
    <property type="nucleotide sequence ID" value="NZ_JACCHP010000008.1"/>
</dbReference>
<dbReference type="PROSITE" id="PS51471">
    <property type="entry name" value="FE2OG_OXY"/>
    <property type="match status" value="1"/>
</dbReference>